<dbReference type="PANTHER" id="PTHR37013:SF4">
    <property type="entry name" value="INTEGRAL MEMBRANE PROTEIN"/>
    <property type="match status" value="1"/>
</dbReference>
<feature type="transmembrane region" description="Helical" evidence="1">
    <location>
        <begin position="224"/>
        <end position="245"/>
    </location>
</feature>
<feature type="transmembrane region" description="Helical" evidence="1">
    <location>
        <begin position="34"/>
        <end position="57"/>
    </location>
</feature>
<evidence type="ECO:0000256" key="1">
    <source>
        <dbReference type="SAM" id="Phobius"/>
    </source>
</evidence>
<dbReference type="Pfam" id="PF24802">
    <property type="entry name" value="DUF7703"/>
    <property type="match status" value="1"/>
</dbReference>
<evidence type="ECO:0000259" key="2">
    <source>
        <dbReference type="Pfam" id="PF24802"/>
    </source>
</evidence>
<feature type="transmembrane region" description="Helical" evidence="1">
    <location>
        <begin position="132"/>
        <end position="153"/>
    </location>
</feature>
<keyword evidence="4" id="KW-1185">Reference proteome</keyword>
<protein>
    <submittedName>
        <fullName evidence="3">Putative integral membrane protein</fullName>
    </submittedName>
</protein>
<reference evidence="3 4" key="1">
    <citation type="submission" date="2015-05" db="EMBL/GenBank/DDBJ databases">
        <title>Distinctive expansion of gene families associated with plant cell wall degradation and secondary metabolism in the genomes of grapevine trunk pathogens.</title>
        <authorList>
            <person name="Lawrence D.P."/>
            <person name="Travadon R."/>
            <person name="Rolshausen P.E."/>
            <person name="Baumgartner K."/>
        </authorList>
    </citation>
    <scope>NUCLEOTIDE SEQUENCE [LARGE SCALE GENOMIC DNA]</scope>
    <source>
        <strain evidence="3">DA912</strain>
    </source>
</reference>
<dbReference type="PANTHER" id="PTHR37013">
    <property type="entry name" value="INTEGRAL MEMBRANE PROTEIN (AFU_ORTHOLOGUE AFUA_1G05950)-RELATED"/>
    <property type="match status" value="1"/>
</dbReference>
<dbReference type="EMBL" id="LCUC01000659">
    <property type="protein sequence ID" value="KKY29670.1"/>
    <property type="molecule type" value="Genomic_DNA"/>
</dbReference>
<dbReference type="STRING" id="1214573.A0A0G2HN25"/>
<evidence type="ECO:0000313" key="4">
    <source>
        <dbReference type="Proteomes" id="UP000034680"/>
    </source>
</evidence>
<keyword evidence="1" id="KW-1133">Transmembrane helix</keyword>
<organism evidence="3 4">
    <name type="scientific">Diaporthe ampelina</name>
    <dbReference type="NCBI Taxonomy" id="1214573"/>
    <lineage>
        <taxon>Eukaryota</taxon>
        <taxon>Fungi</taxon>
        <taxon>Dikarya</taxon>
        <taxon>Ascomycota</taxon>
        <taxon>Pezizomycotina</taxon>
        <taxon>Sordariomycetes</taxon>
        <taxon>Sordariomycetidae</taxon>
        <taxon>Diaporthales</taxon>
        <taxon>Diaporthaceae</taxon>
        <taxon>Diaporthe</taxon>
    </lineage>
</organism>
<feature type="domain" description="DUF7703" evidence="2">
    <location>
        <begin position="31"/>
        <end position="279"/>
    </location>
</feature>
<dbReference type="OrthoDB" id="405906at2759"/>
<dbReference type="AlphaFoldDB" id="A0A0G2HN25"/>
<gene>
    <name evidence="3" type="ORF">UCDDA912_g10414</name>
</gene>
<name>A0A0G2HN25_9PEZI</name>
<feature type="transmembrane region" description="Helical" evidence="1">
    <location>
        <begin position="64"/>
        <end position="85"/>
    </location>
</feature>
<proteinExistence type="predicted"/>
<accession>A0A0G2HN25</accession>
<dbReference type="Proteomes" id="UP000034680">
    <property type="component" value="Unassembled WGS sequence"/>
</dbReference>
<reference evidence="3 4" key="2">
    <citation type="submission" date="2015-05" db="EMBL/GenBank/DDBJ databases">
        <authorList>
            <person name="Morales-Cruz A."/>
            <person name="Amrine K.C."/>
            <person name="Cantu D."/>
        </authorList>
    </citation>
    <scope>NUCLEOTIDE SEQUENCE [LARGE SCALE GENOMIC DNA]</scope>
    <source>
        <strain evidence="3">DA912</strain>
    </source>
</reference>
<keyword evidence="1" id="KW-0472">Membrane</keyword>
<feature type="transmembrane region" description="Helical" evidence="1">
    <location>
        <begin position="97"/>
        <end position="120"/>
    </location>
</feature>
<sequence length="320" mass="36170">MGSFASIRRQDTDCGCDLGLYIDDSAGFDLTQRYVVITILGVSIYNCVELIPFIFATFKRYKGLYFWSLFVSILGILMSNISNLVSNFYPDPPRLEVGFVGLFGWAFMVTGQSLVLYSRLDLLPLGDKTRRWVLRVIIFNAVVMQVPIIVLNTGAKSARPERFLPVFSIYERIQVIVFFLQEFGLSCVYLWECFRFLVIPDMPTACSDESGGFGSSPQKNSRKVLLHLLIVSIAVIVLDITVIVLEFSGFHIIQISYKELAYSIKLKLEISVLSRLIQLYSKHSIHINANADSAQRTRSYHGGNKEEAYPAQDLTVDRIA</sequence>
<evidence type="ECO:0000313" key="3">
    <source>
        <dbReference type="EMBL" id="KKY29670.1"/>
    </source>
</evidence>
<keyword evidence="1" id="KW-0812">Transmembrane</keyword>
<dbReference type="InterPro" id="IPR056120">
    <property type="entry name" value="DUF7703"/>
</dbReference>
<comment type="caution">
    <text evidence="3">The sequence shown here is derived from an EMBL/GenBank/DDBJ whole genome shotgun (WGS) entry which is preliminary data.</text>
</comment>